<reference evidence="4" key="1">
    <citation type="submission" date="2016-06" db="UniProtKB">
        <authorList>
            <consortium name="WormBaseParasite"/>
        </authorList>
    </citation>
    <scope>IDENTIFICATION</scope>
</reference>
<feature type="region of interest" description="Disordered" evidence="1">
    <location>
        <begin position="1"/>
        <end position="80"/>
    </location>
</feature>
<feature type="compositionally biased region" description="Basic and acidic residues" evidence="1">
    <location>
        <begin position="24"/>
        <end position="64"/>
    </location>
</feature>
<dbReference type="AlphaFoldDB" id="A0A183KAB7"/>
<accession>A0A183KAB7</accession>
<gene>
    <name evidence="2" type="ORF">SCUD_LOCUS11947</name>
</gene>
<feature type="compositionally biased region" description="Acidic residues" evidence="1">
    <location>
        <begin position="10"/>
        <end position="23"/>
    </location>
</feature>
<evidence type="ECO:0000313" key="3">
    <source>
        <dbReference type="Proteomes" id="UP000279833"/>
    </source>
</evidence>
<protein>
    <submittedName>
        <fullName evidence="4">PRESAN domain-containing protein</fullName>
    </submittedName>
</protein>
<keyword evidence="3" id="KW-1185">Reference proteome</keyword>
<dbReference type="EMBL" id="UZAK01034759">
    <property type="protein sequence ID" value="VDP46751.1"/>
    <property type="molecule type" value="Genomic_DNA"/>
</dbReference>
<organism evidence="4">
    <name type="scientific">Schistosoma curassoni</name>
    <dbReference type="NCBI Taxonomy" id="6186"/>
    <lineage>
        <taxon>Eukaryota</taxon>
        <taxon>Metazoa</taxon>
        <taxon>Spiralia</taxon>
        <taxon>Lophotrochozoa</taxon>
        <taxon>Platyhelminthes</taxon>
        <taxon>Trematoda</taxon>
        <taxon>Digenea</taxon>
        <taxon>Strigeidida</taxon>
        <taxon>Schistosomatoidea</taxon>
        <taxon>Schistosomatidae</taxon>
        <taxon>Schistosoma</taxon>
    </lineage>
</organism>
<name>A0A183KAB7_9TREM</name>
<sequence length="147" mass="17531">MDHSKNKEEDKDENENEHEDETEEKNGNDDKTKEKDEETHENVGEKHKVKEKKKNKDNNKKKSDSEDENVNDENVDSKHGMKAIYKVLKKSFKNGRMKMYKTFDTYLRKDDLDKKMLEVAKILSRRIEKRADYLAQKLKEMLAYETS</sequence>
<proteinExistence type="predicted"/>
<dbReference type="WBParaSite" id="SCUD_0001195001-mRNA-1">
    <property type="protein sequence ID" value="SCUD_0001195001-mRNA-1"/>
    <property type="gene ID" value="SCUD_0001195001"/>
</dbReference>
<reference evidence="2 3" key="2">
    <citation type="submission" date="2018-11" db="EMBL/GenBank/DDBJ databases">
        <authorList>
            <consortium name="Pathogen Informatics"/>
        </authorList>
    </citation>
    <scope>NUCLEOTIDE SEQUENCE [LARGE SCALE GENOMIC DNA]</scope>
    <source>
        <strain evidence="2">Dakar</strain>
        <strain evidence="3">Dakar, Senegal</strain>
    </source>
</reference>
<dbReference type="Proteomes" id="UP000279833">
    <property type="component" value="Unassembled WGS sequence"/>
</dbReference>
<evidence type="ECO:0000313" key="2">
    <source>
        <dbReference type="EMBL" id="VDP46751.1"/>
    </source>
</evidence>
<feature type="compositionally biased region" description="Acidic residues" evidence="1">
    <location>
        <begin position="65"/>
        <end position="74"/>
    </location>
</feature>
<evidence type="ECO:0000256" key="1">
    <source>
        <dbReference type="SAM" id="MobiDB-lite"/>
    </source>
</evidence>
<evidence type="ECO:0000313" key="4">
    <source>
        <dbReference type="WBParaSite" id="SCUD_0001195001-mRNA-1"/>
    </source>
</evidence>
<dbReference type="STRING" id="6186.A0A183KAB7"/>